<dbReference type="Proteomes" id="UP001497512">
    <property type="component" value="Chromosome 2"/>
</dbReference>
<organism evidence="1 2">
    <name type="scientific">Sphagnum troendelagicum</name>
    <dbReference type="NCBI Taxonomy" id="128251"/>
    <lineage>
        <taxon>Eukaryota</taxon>
        <taxon>Viridiplantae</taxon>
        <taxon>Streptophyta</taxon>
        <taxon>Embryophyta</taxon>
        <taxon>Bryophyta</taxon>
        <taxon>Sphagnophytina</taxon>
        <taxon>Sphagnopsida</taxon>
        <taxon>Sphagnales</taxon>
        <taxon>Sphagnaceae</taxon>
        <taxon>Sphagnum</taxon>
    </lineage>
</organism>
<sequence>MLRFGLHMGAGDVLDLGAASHMPWPIKILPLAFAGPSSQPLHRRLVQKLWASQSVSEQYLSHVVMENI</sequence>
<gene>
    <name evidence="1" type="ORF">CSSPTR1EN2_LOCUS13696</name>
</gene>
<evidence type="ECO:0000313" key="1">
    <source>
        <dbReference type="EMBL" id="CAK9216889.1"/>
    </source>
</evidence>
<evidence type="ECO:0000313" key="2">
    <source>
        <dbReference type="Proteomes" id="UP001497512"/>
    </source>
</evidence>
<reference evidence="1" key="1">
    <citation type="submission" date="2024-02" db="EMBL/GenBank/DDBJ databases">
        <authorList>
            <consortium name="ELIXIR-Norway"/>
            <consortium name="Elixir Norway"/>
        </authorList>
    </citation>
    <scope>NUCLEOTIDE SEQUENCE</scope>
</reference>
<dbReference type="EMBL" id="OZ019894">
    <property type="protein sequence ID" value="CAK9216889.1"/>
    <property type="molecule type" value="Genomic_DNA"/>
</dbReference>
<protein>
    <submittedName>
        <fullName evidence="1">Uncharacterized protein</fullName>
    </submittedName>
</protein>
<proteinExistence type="predicted"/>
<keyword evidence="2" id="KW-1185">Reference proteome</keyword>
<name>A0ABP0UB59_9BRYO</name>
<accession>A0ABP0UB59</accession>